<gene>
    <name evidence="2" type="ORF">FB559_2215</name>
</gene>
<keyword evidence="3" id="KW-1185">Reference proteome</keyword>
<feature type="chain" id="PRO_5039487948" evidence="1">
    <location>
        <begin position="23"/>
        <end position="76"/>
    </location>
</feature>
<dbReference type="EMBL" id="VFOZ01000001">
    <property type="protein sequence ID" value="TQL96668.1"/>
    <property type="molecule type" value="Genomic_DNA"/>
</dbReference>
<dbReference type="RefSeq" id="WP_141955500.1">
    <property type="nucleotide sequence ID" value="NZ_VFOZ01000001.1"/>
</dbReference>
<reference evidence="2 3" key="1">
    <citation type="submission" date="2019-06" db="EMBL/GenBank/DDBJ databases">
        <title>Sequencing the genomes of 1000 actinobacteria strains.</title>
        <authorList>
            <person name="Klenk H.-P."/>
        </authorList>
    </citation>
    <scope>NUCLEOTIDE SEQUENCE [LARGE SCALE GENOMIC DNA]</scope>
    <source>
        <strain evidence="2 3">DSM 102200</strain>
    </source>
</reference>
<evidence type="ECO:0000256" key="1">
    <source>
        <dbReference type="SAM" id="SignalP"/>
    </source>
</evidence>
<protein>
    <submittedName>
        <fullName evidence="2">Uncharacterized protein</fullName>
    </submittedName>
</protein>
<name>A0A543CHV3_9ACTN</name>
<evidence type="ECO:0000313" key="2">
    <source>
        <dbReference type="EMBL" id="TQL96668.1"/>
    </source>
</evidence>
<dbReference type="AlphaFoldDB" id="A0A543CHV3"/>
<proteinExistence type="predicted"/>
<sequence>MKKNALLKDLPYVTASAGFAYAAASASHSNAQATVFGALSALAGFGAFFSQLTDREVKVRHELAYVLWKAAGVRAK</sequence>
<evidence type="ECO:0000313" key="3">
    <source>
        <dbReference type="Proteomes" id="UP000316096"/>
    </source>
</evidence>
<keyword evidence="1" id="KW-0732">Signal</keyword>
<dbReference type="Proteomes" id="UP000316096">
    <property type="component" value="Unassembled WGS sequence"/>
</dbReference>
<feature type="signal peptide" evidence="1">
    <location>
        <begin position="1"/>
        <end position="22"/>
    </location>
</feature>
<accession>A0A543CHV3</accession>
<organism evidence="2 3">
    <name type="scientific">Actinoallomurus bryophytorum</name>
    <dbReference type="NCBI Taxonomy" id="1490222"/>
    <lineage>
        <taxon>Bacteria</taxon>
        <taxon>Bacillati</taxon>
        <taxon>Actinomycetota</taxon>
        <taxon>Actinomycetes</taxon>
        <taxon>Streptosporangiales</taxon>
        <taxon>Thermomonosporaceae</taxon>
        <taxon>Actinoallomurus</taxon>
    </lineage>
</organism>
<comment type="caution">
    <text evidence="2">The sequence shown here is derived from an EMBL/GenBank/DDBJ whole genome shotgun (WGS) entry which is preliminary data.</text>
</comment>